<reference evidence="1 2" key="1">
    <citation type="journal article" date="2016" name="Nat. Commun.">
        <title>Thousands of microbial genomes shed light on interconnected biogeochemical processes in an aquifer system.</title>
        <authorList>
            <person name="Anantharaman K."/>
            <person name="Brown C.T."/>
            <person name="Hug L.A."/>
            <person name="Sharon I."/>
            <person name="Castelle C.J."/>
            <person name="Probst A.J."/>
            <person name="Thomas B.C."/>
            <person name="Singh A."/>
            <person name="Wilkins M.J."/>
            <person name="Karaoz U."/>
            <person name="Brodie E.L."/>
            <person name="Williams K.H."/>
            <person name="Hubbard S.S."/>
            <person name="Banfield J.F."/>
        </authorList>
    </citation>
    <scope>NUCLEOTIDE SEQUENCE [LARGE SCALE GENOMIC DNA]</scope>
</reference>
<sequence length="163" mass="19446">MEIFKKILMVVLILIAVFLVLTATVFSRQAWESYKWQKSVDEWEESLRKPYQEDIYGGATPEETWGMFLDALKAGDIELASKYFAVENQSEEKKFLLREQQLDNLQLVIEQFSFELKKEKDYLQGEKTYFYYELKDKETGEIYNNSVVFYLNPYTKVWKILVL</sequence>
<evidence type="ECO:0000313" key="1">
    <source>
        <dbReference type="EMBL" id="OHA14238.1"/>
    </source>
</evidence>
<dbReference type="AlphaFoldDB" id="A0A1G2LRG8"/>
<dbReference type="Proteomes" id="UP000178302">
    <property type="component" value="Unassembled WGS sequence"/>
</dbReference>
<accession>A0A1G2LRG8</accession>
<name>A0A1G2LRG8_9BACT</name>
<evidence type="ECO:0008006" key="3">
    <source>
        <dbReference type="Google" id="ProtNLM"/>
    </source>
</evidence>
<dbReference type="EMBL" id="MHQZ01000016">
    <property type="protein sequence ID" value="OHA14238.1"/>
    <property type="molecule type" value="Genomic_DNA"/>
</dbReference>
<comment type="caution">
    <text evidence="1">The sequence shown here is derived from an EMBL/GenBank/DDBJ whole genome shotgun (WGS) entry which is preliminary data.</text>
</comment>
<gene>
    <name evidence="1" type="ORF">A2909_02930</name>
</gene>
<evidence type="ECO:0000313" key="2">
    <source>
        <dbReference type="Proteomes" id="UP000178302"/>
    </source>
</evidence>
<protein>
    <recommendedName>
        <fullName evidence="3">DUF4878 domain-containing protein</fullName>
    </recommendedName>
</protein>
<proteinExistence type="predicted"/>
<organism evidence="1 2">
    <name type="scientific">Candidatus Tagabacteria bacterium RIFCSPLOWO2_01_FULL_39_11</name>
    <dbReference type="NCBI Taxonomy" id="1802295"/>
    <lineage>
        <taxon>Bacteria</taxon>
        <taxon>Candidatus Tagaibacteriota</taxon>
    </lineage>
</organism>